<gene>
    <name evidence="4" type="ORF">HMPREF1650_00225</name>
</gene>
<proteinExistence type="predicted"/>
<dbReference type="PANTHER" id="PTHR33841">
    <property type="entry name" value="DNA METHYLTRANSFERASE YEEA-RELATED"/>
    <property type="match status" value="1"/>
</dbReference>
<evidence type="ECO:0000313" key="4">
    <source>
        <dbReference type="EMBL" id="KGF19182.1"/>
    </source>
</evidence>
<reference evidence="4 5" key="1">
    <citation type="submission" date="2014-07" db="EMBL/GenBank/DDBJ databases">
        <authorList>
            <person name="McCorrison J."/>
            <person name="Sanka R."/>
            <person name="Torralba M."/>
            <person name="Gillis M."/>
            <person name="Haft D.H."/>
            <person name="Methe B."/>
            <person name="Sutton G."/>
            <person name="Nelson K.E."/>
        </authorList>
    </citation>
    <scope>NUCLEOTIDE SEQUENCE [LARGE SCALE GENOMIC DNA]</scope>
    <source>
        <strain evidence="4 5">DNF00450</strain>
    </source>
</reference>
<organism evidence="4 5">
    <name type="scientific">Corynebacterium freneyi DNF00450</name>
    <dbReference type="NCBI Taxonomy" id="1287475"/>
    <lineage>
        <taxon>Bacteria</taxon>
        <taxon>Bacillati</taxon>
        <taxon>Actinomycetota</taxon>
        <taxon>Actinomycetes</taxon>
        <taxon>Mycobacteriales</taxon>
        <taxon>Corynebacteriaceae</taxon>
        <taxon>Corynebacterium</taxon>
    </lineage>
</organism>
<dbReference type="InterPro" id="IPR003356">
    <property type="entry name" value="DNA_methylase_A-5"/>
</dbReference>
<dbReference type="PRINTS" id="PR00507">
    <property type="entry name" value="N12N6MTFRASE"/>
</dbReference>
<dbReference type="GO" id="GO:0008170">
    <property type="term" value="F:N-methyltransferase activity"/>
    <property type="evidence" value="ECO:0007669"/>
    <property type="project" value="InterPro"/>
</dbReference>
<dbReference type="GO" id="GO:0032259">
    <property type="term" value="P:methylation"/>
    <property type="evidence" value="ECO:0007669"/>
    <property type="project" value="UniProtKB-KW"/>
</dbReference>
<protein>
    <recommendedName>
        <fullName evidence="3">DNA methylase adenine-specific domain-containing protein</fullName>
    </recommendedName>
</protein>
<feature type="domain" description="DNA methylase adenine-specific" evidence="3">
    <location>
        <begin position="291"/>
        <end position="395"/>
    </location>
</feature>
<dbReference type="InterPro" id="IPR029063">
    <property type="entry name" value="SAM-dependent_MTases_sf"/>
</dbReference>
<keyword evidence="2" id="KW-0808">Transferase</keyword>
<name>A0A095ZKM9_9CORY</name>
<dbReference type="InterPro" id="IPR050953">
    <property type="entry name" value="N4_N6_ade-DNA_methylase"/>
</dbReference>
<accession>A0A095ZKM9</accession>
<keyword evidence="1" id="KW-0489">Methyltransferase</keyword>
<dbReference type="PANTHER" id="PTHR33841:SF4">
    <property type="entry name" value="RESTRICTION MODIFICATION SYSTEM DNA SPECIFICITY DOMAIN"/>
    <property type="match status" value="1"/>
</dbReference>
<dbReference type="AlphaFoldDB" id="A0A095ZKM9"/>
<dbReference type="eggNOG" id="COG1002">
    <property type="taxonomic scope" value="Bacteria"/>
</dbReference>
<dbReference type="SUPFAM" id="SSF53335">
    <property type="entry name" value="S-adenosyl-L-methionine-dependent methyltransferases"/>
    <property type="match status" value="1"/>
</dbReference>
<dbReference type="GO" id="GO:0003677">
    <property type="term" value="F:DNA binding"/>
    <property type="evidence" value="ECO:0007669"/>
    <property type="project" value="InterPro"/>
</dbReference>
<dbReference type="Proteomes" id="UP000029548">
    <property type="component" value="Unassembled WGS sequence"/>
</dbReference>
<evidence type="ECO:0000256" key="1">
    <source>
        <dbReference type="ARBA" id="ARBA00022603"/>
    </source>
</evidence>
<evidence type="ECO:0000256" key="2">
    <source>
        <dbReference type="ARBA" id="ARBA00022679"/>
    </source>
</evidence>
<comment type="caution">
    <text evidence="4">The sequence shown here is derived from an EMBL/GenBank/DDBJ whole genome shotgun (WGS) entry which is preliminary data.</text>
</comment>
<evidence type="ECO:0000259" key="3">
    <source>
        <dbReference type="Pfam" id="PF02384"/>
    </source>
</evidence>
<dbReference type="Gene3D" id="3.40.50.150">
    <property type="entry name" value="Vaccinia Virus protein VP39"/>
    <property type="match status" value="1"/>
</dbReference>
<dbReference type="EMBL" id="JRNE01000004">
    <property type="protein sequence ID" value="KGF19182.1"/>
    <property type="molecule type" value="Genomic_DNA"/>
</dbReference>
<evidence type="ECO:0000313" key="5">
    <source>
        <dbReference type="Proteomes" id="UP000029548"/>
    </source>
</evidence>
<dbReference type="Pfam" id="PF02384">
    <property type="entry name" value="N6_Mtase"/>
    <property type="match status" value="1"/>
</dbReference>
<sequence>MLSSLSTGVGRTEADIQSDIKALLVAADLGLEDDNVVLEEQIGDGTRRRIDIATGRTIIETKKDFAKTDLSSAKEQLAGYIRTREENTGAEFIGILTDGRDWKLYDLQDDALLEVSSYRLTTGNADQERFLVWLESAMSTRERIAPTPEEIELRLGAESSAHLIDLARLQDLYHSAPAKSEVDVKRALWAKLLRTSFGSGFDDDEAMFLNHTLLVIQAEIIAHAALGFDISPAGQLEAKTLTTGSEFEEASIFGVVEADFFDWVLDVPGGEAFVVELGRRLSRFIWEDVQNDVLKILYESVIPTEERESLGEYYTPDWLANRIVAETVKNPLEARVADPSCGSGTFLFHAVRAYLDAAEEAGTSPGQAAVDVCEHVIGMDVHPVSVTLARVTYLLAIGKDRLNHQDRGDLIIPVHLGDSIQWEQPEDLLSGDGVVSVSTGGEHFGPDAGGTLFADDLRFPSSALKDAARFSQLVSAMSDSALDVERYKHRDKTTREFKRSNAMLMAPILKRFGFPSDSNEAHVLSQTFDVLRGLVDSNRDHIWGYYVRNLIRPLWLSLPENQVTHLVGNPPWLRYSKMTPSMQKDYKRLAQSRHILSKGTSITSMDLSTLFVVRATELYLRRGGAAAFVMPHGTMTRTPHIDFRTGRWGADASIAARFLPSWDLQQADTGFPMASCVIRFTRGDRDANAMPMPTKTLAWTVKLRRPDVPWSVARTHASTGPSSVAPRTAGIGGKSQYKKRFRQGATIVPRFLTFVERQTAAASPLGTGKGRVAVVSRRTNLEKKPWKDLPSVGGTVGIDHVFPTHLGETTLPFRLWEPLTAVLPANKSGVMEETELLAAPTINKWWTEVSSAWEANKQRSTKLDLIERIDYHGLLSSQFPIPHLRVVYSKAGSILTAAILDDTQAIVDHKLYWAEVKSRSEAHYLTAILNSSALLERVRPLQAVGLFGPRDFDKHIFDVPIPLFDATNSLHQRLTELGLEAEELAATVDTGALKFQGARKRIRKALDEAGVSAKINEAVLELIPLEAVEDAIDTSE</sequence>
<dbReference type="eggNOG" id="COG0286">
    <property type="taxonomic scope" value="Bacteria"/>
</dbReference>